<feature type="compositionally biased region" description="Polar residues" evidence="1">
    <location>
        <begin position="12"/>
        <end position="21"/>
    </location>
</feature>
<dbReference type="Proteomes" id="UP000321046">
    <property type="component" value="Unassembled WGS sequence"/>
</dbReference>
<reference evidence="2 3" key="1">
    <citation type="submission" date="2019-08" db="EMBL/GenBank/DDBJ databases">
        <title>Bradymonadales sp. TMQ2.</title>
        <authorList>
            <person name="Liang Q."/>
        </authorList>
    </citation>
    <scope>NUCLEOTIDE SEQUENCE [LARGE SCALE GENOMIC DNA]</scope>
    <source>
        <strain evidence="2 3">TMQ2</strain>
    </source>
</reference>
<dbReference type="AlphaFoldDB" id="A0A5C6X346"/>
<dbReference type="OrthoDB" id="5382454at2"/>
<comment type="caution">
    <text evidence="2">The sequence shown here is derived from an EMBL/GenBank/DDBJ whole genome shotgun (WGS) entry which is preliminary data.</text>
</comment>
<evidence type="ECO:0000313" key="3">
    <source>
        <dbReference type="Proteomes" id="UP000321046"/>
    </source>
</evidence>
<sequence>MTDPISGAMASQAAQMIQESAATEGAQPSGKSFAEVLQQGPPQVEQTPEVTPVEAAEQVAEPAALDTYIEGILGDESRISELLESSMRGDALGPQEMLQMQALIYSYSQKVELTTKVVEKATGGIKQVMNTQV</sequence>
<organism evidence="2 3">
    <name type="scientific">Lujinxingia vulgaris</name>
    <dbReference type="NCBI Taxonomy" id="2600176"/>
    <lineage>
        <taxon>Bacteria</taxon>
        <taxon>Deltaproteobacteria</taxon>
        <taxon>Bradymonadales</taxon>
        <taxon>Lujinxingiaceae</taxon>
        <taxon>Lujinxingia</taxon>
    </lineage>
</organism>
<dbReference type="EMBL" id="VOSL01000045">
    <property type="protein sequence ID" value="TXD36256.1"/>
    <property type="molecule type" value="Genomic_DNA"/>
</dbReference>
<evidence type="ECO:0000256" key="1">
    <source>
        <dbReference type="SAM" id="MobiDB-lite"/>
    </source>
</evidence>
<dbReference type="RefSeq" id="WP_146974404.1">
    <property type="nucleotide sequence ID" value="NZ_VOSL01000045.1"/>
</dbReference>
<gene>
    <name evidence="2" type="ORF">FRC96_10250</name>
</gene>
<proteinExistence type="predicted"/>
<accession>A0A5C6X346</accession>
<protein>
    <submittedName>
        <fullName evidence="2">Uncharacterized protein</fullName>
    </submittedName>
</protein>
<name>A0A5C6X346_9DELT</name>
<feature type="region of interest" description="Disordered" evidence="1">
    <location>
        <begin position="1"/>
        <end position="54"/>
    </location>
</feature>
<evidence type="ECO:0000313" key="2">
    <source>
        <dbReference type="EMBL" id="TXD36256.1"/>
    </source>
</evidence>